<keyword evidence="3" id="KW-1185">Reference proteome</keyword>
<organism evidence="2 3">
    <name type="scientific">Pseudogemmobacter faecipullorum</name>
    <dbReference type="NCBI Taxonomy" id="2755041"/>
    <lineage>
        <taxon>Bacteria</taxon>
        <taxon>Pseudomonadati</taxon>
        <taxon>Pseudomonadota</taxon>
        <taxon>Alphaproteobacteria</taxon>
        <taxon>Rhodobacterales</taxon>
        <taxon>Paracoccaceae</taxon>
        <taxon>Pseudogemmobacter</taxon>
    </lineage>
</organism>
<sequence>MTKSGSRPPAQAPQTSRPEDADAPQWRSAALSHRKPTRFHWRPDAATRKALARDLDLIAVESLSLQGEITPEGRADFRMEAMLEARVTQACVITLAPVPGVIREPVLRRFLSEWKDPEGEEAEMPEDDSAEPMPEVIDLAVIGEEALSLALPPYPRAAGAELGESVHSESGTTPLRDEDLRPFAGLASLMKKSDKPDSEPDPQPEEKG</sequence>
<dbReference type="Proteomes" id="UP001198571">
    <property type="component" value="Unassembled WGS sequence"/>
</dbReference>
<comment type="caution">
    <text evidence="2">The sequence shown here is derived from an EMBL/GenBank/DDBJ whole genome shotgun (WGS) entry which is preliminary data.</text>
</comment>
<proteinExistence type="predicted"/>
<evidence type="ECO:0000313" key="2">
    <source>
        <dbReference type="EMBL" id="MCB5409304.1"/>
    </source>
</evidence>
<gene>
    <name evidence="2" type="ORF">H0485_04680</name>
</gene>
<evidence type="ECO:0000256" key="1">
    <source>
        <dbReference type="SAM" id="MobiDB-lite"/>
    </source>
</evidence>
<accession>A0ABS8CIU0</accession>
<protein>
    <submittedName>
        <fullName evidence="2">DUF177 domain-containing protein</fullName>
    </submittedName>
</protein>
<dbReference type="InterPro" id="IPR003772">
    <property type="entry name" value="YceD"/>
</dbReference>
<feature type="region of interest" description="Disordered" evidence="1">
    <location>
        <begin position="161"/>
        <end position="208"/>
    </location>
</feature>
<dbReference type="EMBL" id="JACDXX010000003">
    <property type="protein sequence ID" value="MCB5409304.1"/>
    <property type="molecule type" value="Genomic_DNA"/>
</dbReference>
<dbReference type="RefSeq" id="WP_226934199.1">
    <property type="nucleotide sequence ID" value="NZ_JACDXX010000003.1"/>
</dbReference>
<reference evidence="2 3" key="1">
    <citation type="submission" date="2020-07" db="EMBL/GenBank/DDBJ databases">
        <title>Pseudogemmobacter sp. nov., isolated from poultry manure in Taiwan.</title>
        <authorList>
            <person name="Lin S.-Y."/>
            <person name="Tang Y.-S."/>
            <person name="Young C.-C."/>
        </authorList>
    </citation>
    <scope>NUCLEOTIDE SEQUENCE [LARGE SCALE GENOMIC DNA]</scope>
    <source>
        <strain evidence="2 3">CC-YST710</strain>
    </source>
</reference>
<evidence type="ECO:0000313" key="3">
    <source>
        <dbReference type="Proteomes" id="UP001198571"/>
    </source>
</evidence>
<feature type="region of interest" description="Disordered" evidence="1">
    <location>
        <begin position="1"/>
        <end position="38"/>
    </location>
</feature>
<feature type="compositionally biased region" description="Basic and acidic residues" evidence="1">
    <location>
        <begin position="191"/>
        <end position="208"/>
    </location>
</feature>
<name>A0ABS8CIU0_9RHOB</name>
<dbReference type="Pfam" id="PF02620">
    <property type="entry name" value="YceD"/>
    <property type="match status" value="1"/>
</dbReference>